<dbReference type="Proteomes" id="UP000239709">
    <property type="component" value="Chromosome"/>
</dbReference>
<dbReference type="InterPro" id="IPR036388">
    <property type="entry name" value="WH-like_DNA-bd_sf"/>
</dbReference>
<proteinExistence type="predicted"/>
<evidence type="ECO:0000313" key="2">
    <source>
        <dbReference type="EMBL" id="AVO36208.1"/>
    </source>
</evidence>
<dbReference type="PRINTS" id="PR00598">
    <property type="entry name" value="HTHMARR"/>
</dbReference>
<dbReference type="PROSITE" id="PS50995">
    <property type="entry name" value="HTH_MARR_2"/>
    <property type="match status" value="1"/>
</dbReference>
<accession>A0A2S0MJY6</accession>
<dbReference type="Gene3D" id="1.10.10.10">
    <property type="entry name" value="Winged helix-like DNA-binding domain superfamily/Winged helix DNA-binding domain"/>
    <property type="match status" value="1"/>
</dbReference>
<dbReference type="SMART" id="SM00347">
    <property type="entry name" value="HTH_MARR"/>
    <property type="match status" value="1"/>
</dbReference>
<name>A0A2S0MJY6_9BURK</name>
<dbReference type="GO" id="GO:0003700">
    <property type="term" value="F:DNA-binding transcription factor activity"/>
    <property type="evidence" value="ECO:0007669"/>
    <property type="project" value="InterPro"/>
</dbReference>
<dbReference type="InterPro" id="IPR036390">
    <property type="entry name" value="WH_DNA-bd_sf"/>
</dbReference>
<dbReference type="InterPro" id="IPR039422">
    <property type="entry name" value="MarR/SlyA-like"/>
</dbReference>
<dbReference type="KEGG" id="otk:C6570_15565"/>
<protein>
    <submittedName>
        <fullName evidence="2">MarR family transcriptional regulator</fullName>
    </submittedName>
</protein>
<dbReference type="PANTHER" id="PTHR33164:SF57">
    <property type="entry name" value="MARR-FAMILY TRANSCRIPTIONAL REGULATOR"/>
    <property type="match status" value="1"/>
</dbReference>
<dbReference type="AlphaFoldDB" id="A0A2S0MJY6"/>
<keyword evidence="3" id="KW-1185">Reference proteome</keyword>
<dbReference type="OrthoDB" id="188700at2"/>
<dbReference type="GO" id="GO:0006950">
    <property type="term" value="P:response to stress"/>
    <property type="evidence" value="ECO:0007669"/>
    <property type="project" value="TreeGrafter"/>
</dbReference>
<evidence type="ECO:0000259" key="1">
    <source>
        <dbReference type="PROSITE" id="PS50995"/>
    </source>
</evidence>
<feature type="domain" description="HTH marR-type" evidence="1">
    <location>
        <begin position="1"/>
        <end position="124"/>
    </location>
</feature>
<dbReference type="Pfam" id="PF12802">
    <property type="entry name" value="MarR_2"/>
    <property type="match status" value="1"/>
</dbReference>
<gene>
    <name evidence="2" type="ORF">C6570_15565</name>
</gene>
<evidence type="ECO:0000313" key="3">
    <source>
        <dbReference type="Proteomes" id="UP000239709"/>
    </source>
</evidence>
<dbReference type="EMBL" id="CP027666">
    <property type="protein sequence ID" value="AVO36208.1"/>
    <property type="molecule type" value="Genomic_DNA"/>
</dbReference>
<sequence length="130" mass="14202">MRGLRAAFHGGGRKEGRDLTHLDSRVLGFFARCPGATQKELAQHSGRDKGQIARLIHGLKERGLLSATPDEADRRTLRIELTPAGLDAHRAQHARAYALAEQSAQALSDDERRTLIDLLQKVHTHLGAGA</sequence>
<dbReference type="InterPro" id="IPR000835">
    <property type="entry name" value="HTH_MarR-typ"/>
</dbReference>
<organism evidence="2 3">
    <name type="scientific">Ottowia oryzae</name>
    <dbReference type="NCBI Taxonomy" id="2109914"/>
    <lineage>
        <taxon>Bacteria</taxon>
        <taxon>Pseudomonadati</taxon>
        <taxon>Pseudomonadota</taxon>
        <taxon>Betaproteobacteria</taxon>
        <taxon>Burkholderiales</taxon>
        <taxon>Comamonadaceae</taxon>
        <taxon>Ottowia</taxon>
    </lineage>
</organism>
<reference evidence="2 3" key="1">
    <citation type="submission" date="2018-03" db="EMBL/GenBank/DDBJ databases">
        <title>Genome sequencing of Ottowia sp.</title>
        <authorList>
            <person name="Kim S.-J."/>
            <person name="Heo J."/>
            <person name="Kwon S.-W."/>
        </authorList>
    </citation>
    <scope>NUCLEOTIDE SEQUENCE [LARGE SCALE GENOMIC DNA]</scope>
    <source>
        <strain evidence="2 3">KADR8-3</strain>
    </source>
</reference>
<dbReference type="PANTHER" id="PTHR33164">
    <property type="entry name" value="TRANSCRIPTIONAL REGULATOR, MARR FAMILY"/>
    <property type="match status" value="1"/>
</dbReference>
<dbReference type="SUPFAM" id="SSF46785">
    <property type="entry name" value="Winged helix' DNA-binding domain"/>
    <property type="match status" value="1"/>
</dbReference>